<dbReference type="Proteomes" id="UP001454036">
    <property type="component" value="Unassembled WGS sequence"/>
</dbReference>
<accession>A0AAV3P053</accession>
<proteinExistence type="predicted"/>
<comment type="caution">
    <text evidence="1">The sequence shown here is derived from an EMBL/GenBank/DDBJ whole genome shotgun (WGS) entry which is preliminary data.</text>
</comment>
<organism evidence="1 2">
    <name type="scientific">Lithospermum erythrorhizon</name>
    <name type="common">Purple gromwell</name>
    <name type="synonym">Lithospermum officinale var. erythrorhizon</name>
    <dbReference type="NCBI Taxonomy" id="34254"/>
    <lineage>
        <taxon>Eukaryota</taxon>
        <taxon>Viridiplantae</taxon>
        <taxon>Streptophyta</taxon>
        <taxon>Embryophyta</taxon>
        <taxon>Tracheophyta</taxon>
        <taxon>Spermatophyta</taxon>
        <taxon>Magnoliopsida</taxon>
        <taxon>eudicotyledons</taxon>
        <taxon>Gunneridae</taxon>
        <taxon>Pentapetalae</taxon>
        <taxon>asterids</taxon>
        <taxon>lamiids</taxon>
        <taxon>Boraginales</taxon>
        <taxon>Boraginaceae</taxon>
        <taxon>Boraginoideae</taxon>
        <taxon>Lithospermeae</taxon>
        <taxon>Lithospermum</taxon>
    </lineage>
</organism>
<dbReference type="AlphaFoldDB" id="A0AAV3P053"/>
<keyword evidence="2" id="KW-1185">Reference proteome</keyword>
<name>A0AAV3P053_LITER</name>
<sequence>MLIDEDSWVMVEEGSWSSTTSPQFVSSTRELDIDDLVYCTRYLNLDDDWNMDMSCEHLQQEAYSDYVESIISTCEKECEHLRDRGCKKMMPCNDVSPHQCGTNKRSCSPPTS</sequence>
<protein>
    <submittedName>
        <fullName evidence="1">Uncharacterized protein</fullName>
    </submittedName>
</protein>
<evidence type="ECO:0000313" key="2">
    <source>
        <dbReference type="Proteomes" id="UP001454036"/>
    </source>
</evidence>
<reference evidence="1 2" key="1">
    <citation type="submission" date="2024-01" db="EMBL/GenBank/DDBJ databases">
        <title>The complete chloroplast genome sequence of Lithospermum erythrorhizon: insights into the phylogenetic relationship among Boraginaceae species and the maternal lineages of purple gromwells.</title>
        <authorList>
            <person name="Okada T."/>
            <person name="Watanabe K."/>
        </authorList>
    </citation>
    <scope>NUCLEOTIDE SEQUENCE [LARGE SCALE GENOMIC DNA]</scope>
</reference>
<evidence type="ECO:0000313" key="1">
    <source>
        <dbReference type="EMBL" id="GAA0144623.1"/>
    </source>
</evidence>
<dbReference type="EMBL" id="BAABME010016131">
    <property type="protein sequence ID" value="GAA0144623.1"/>
    <property type="molecule type" value="Genomic_DNA"/>
</dbReference>
<gene>
    <name evidence="1" type="ORF">LIER_35976</name>
</gene>